<dbReference type="Gene3D" id="3.10.20.30">
    <property type="match status" value="1"/>
</dbReference>
<organism evidence="9 10">
    <name type="scientific">Candidatus Fimicola merdigallinarum</name>
    <dbReference type="NCBI Taxonomy" id="2840819"/>
    <lineage>
        <taxon>Bacteria</taxon>
        <taxon>Bacillati</taxon>
        <taxon>Bacillota</taxon>
        <taxon>Clostridia</taxon>
        <taxon>Lachnospirales</taxon>
        <taxon>Lachnospiraceae</taxon>
        <taxon>Lachnospiraceae incertae sedis</taxon>
        <taxon>Candidatus Fimicola</taxon>
    </lineage>
</organism>
<dbReference type="PROSITE" id="PS51831">
    <property type="entry name" value="HD"/>
    <property type="match status" value="1"/>
</dbReference>
<comment type="function">
    <text evidence="4">In eubacteria ppGpp (guanosine 3'-diphosphate 5'-diphosphate) is a mediator of the stringent response that coordinates a variety of cellular activities in response to changes in nutritional abundance.</text>
</comment>
<dbReference type="FunFam" id="1.10.3210.10:FF:000001">
    <property type="entry name" value="GTP pyrophosphokinase RelA"/>
    <property type="match status" value="1"/>
</dbReference>
<evidence type="ECO:0000256" key="1">
    <source>
        <dbReference type="ARBA" id="ARBA00004976"/>
    </source>
</evidence>
<gene>
    <name evidence="9" type="ORF">IAC55_01805</name>
</gene>
<dbReference type="SUPFAM" id="SSF55021">
    <property type="entry name" value="ACT-like"/>
    <property type="match status" value="1"/>
</dbReference>
<sequence length="741" mass="85189">MKVEEELYNQLIEKIKTYHPTNEYTMVEKAYKLASDAHKEQKRRSGEPYIIHPLKVAYILAELELDMETIVAGILHDTIEDTPYTYDDIKNLFSEEIAILVDGVTKLSKLSYSASKEEIQAENYRKMFLAMAKDIRVILIKLADRLHNMRTLNYMTEAKQREKAQETMDIYAPLAHRLGISKIRIELEDLCFKYLHPTEYYDLAEKIERKKAEREAFVNRIVTEVMAKMEEAGIKGKVDGRSKHFFSIYKKMVNQNKTIDQIFDLFAIRAIVDTVKDCYAVLGIVHDMYMPMPGRFKDYIAMPKPNMYQSLHNTLIGPEGEPFEIQIRTWDMHRTSEYGIAAHWKYKEGKGGEKSSAKEEAKLTWLRQILEWQRDMSDNKEFMDTIKTDLNIFDDQVYAFSPKGDVISLPKGSTPIDFAYMIHSAVGNKMVGARVNNKIVNFDYQVQNGDRIEIITSNNSKGPSADWLNVVKSSQAKSKINQWFKKEFKEENILKGKELIEKDVKRKGYTMAELIRPEWIDIVVNKFVYKDWDALCAGVGYGGIKEGQVVNRFIEELNKEQKKAETTEDLLKRIEENAKKNGKAHKSTSGVIVKGIGDAPVKFSRCCSPVPGDEIIGFVTKGRGVTVHRTDCVNIINLNEEERHRLVEIEWADKSKLNNPNVSFFAEIRIVADERVNLMFDISKVLSEEGILVKALNARTNKNLVAIFDITIEINGKEQLEKIGRKLKSISGVREIERVIT</sequence>
<comment type="pathway">
    <text evidence="1">Purine metabolism; ppGpp biosynthesis; ppGpp from GTP: step 1/2.</text>
</comment>
<dbReference type="PROSITE" id="PS51671">
    <property type="entry name" value="ACT"/>
    <property type="match status" value="1"/>
</dbReference>
<dbReference type="InterPro" id="IPR033655">
    <property type="entry name" value="TGS_RelA/SpoT"/>
</dbReference>
<dbReference type="GO" id="GO:0005886">
    <property type="term" value="C:plasma membrane"/>
    <property type="evidence" value="ECO:0007669"/>
    <property type="project" value="TreeGrafter"/>
</dbReference>
<dbReference type="InterPro" id="IPR045600">
    <property type="entry name" value="RelA/SpoT_AH_RIS"/>
</dbReference>
<protein>
    <recommendedName>
        <fullName evidence="2">GTP diphosphokinase</fullName>
        <ecNumber evidence="2">2.7.6.5</ecNumber>
    </recommendedName>
</protein>
<evidence type="ECO:0000256" key="5">
    <source>
        <dbReference type="SAM" id="Coils"/>
    </source>
</evidence>
<reference evidence="9" key="1">
    <citation type="submission" date="2020-10" db="EMBL/GenBank/DDBJ databases">
        <authorList>
            <person name="Gilroy R."/>
        </authorList>
    </citation>
    <scope>NUCLEOTIDE SEQUENCE</scope>
    <source>
        <strain evidence="9">F6-4510</strain>
    </source>
</reference>
<dbReference type="CDD" id="cd04876">
    <property type="entry name" value="ACT_RelA-SpoT"/>
    <property type="match status" value="1"/>
</dbReference>
<dbReference type="InterPro" id="IPR003607">
    <property type="entry name" value="HD/PDEase_dom"/>
</dbReference>
<name>A0A9D9DTV0_9FIRM</name>
<comment type="catalytic activity">
    <reaction evidence="3">
        <text>GTP + ATP = guanosine 3'-diphosphate 5'-triphosphate + AMP</text>
        <dbReference type="Rhea" id="RHEA:22088"/>
        <dbReference type="ChEBI" id="CHEBI:30616"/>
        <dbReference type="ChEBI" id="CHEBI:37565"/>
        <dbReference type="ChEBI" id="CHEBI:142410"/>
        <dbReference type="ChEBI" id="CHEBI:456215"/>
        <dbReference type="EC" id="2.7.6.5"/>
    </reaction>
</comment>
<feature type="domain" description="HD" evidence="7">
    <location>
        <begin position="49"/>
        <end position="149"/>
    </location>
</feature>
<accession>A0A9D9DTV0</accession>
<dbReference type="InterPro" id="IPR004811">
    <property type="entry name" value="RelA/Spo_fam"/>
</dbReference>
<dbReference type="Gene3D" id="1.10.3210.10">
    <property type="entry name" value="Hypothetical protein af1432"/>
    <property type="match status" value="1"/>
</dbReference>
<evidence type="ECO:0000313" key="9">
    <source>
        <dbReference type="EMBL" id="MBO8434042.1"/>
    </source>
</evidence>
<dbReference type="GO" id="GO:0008728">
    <property type="term" value="F:GTP diphosphokinase activity"/>
    <property type="evidence" value="ECO:0007669"/>
    <property type="project" value="UniProtKB-EC"/>
</dbReference>
<dbReference type="Gene3D" id="3.30.460.10">
    <property type="entry name" value="Beta Polymerase, domain 2"/>
    <property type="match status" value="1"/>
</dbReference>
<feature type="domain" description="TGS" evidence="8">
    <location>
        <begin position="395"/>
        <end position="456"/>
    </location>
</feature>
<dbReference type="PANTHER" id="PTHR21262">
    <property type="entry name" value="GUANOSINE-3',5'-BIS DIPHOSPHATE 3'-PYROPHOSPHOHYDROLASE"/>
    <property type="match status" value="1"/>
</dbReference>
<dbReference type="Pfam" id="PF13328">
    <property type="entry name" value="HD_4"/>
    <property type="match status" value="1"/>
</dbReference>
<dbReference type="InterPro" id="IPR007685">
    <property type="entry name" value="RelA_SpoT"/>
</dbReference>
<dbReference type="GO" id="GO:0015969">
    <property type="term" value="P:guanosine tetraphosphate metabolic process"/>
    <property type="evidence" value="ECO:0007669"/>
    <property type="project" value="InterPro"/>
</dbReference>
<reference evidence="9" key="2">
    <citation type="journal article" date="2021" name="PeerJ">
        <title>Extensive microbial diversity within the chicken gut microbiome revealed by metagenomics and culture.</title>
        <authorList>
            <person name="Gilroy R."/>
            <person name="Ravi A."/>
            <person name="Getino M."/>
            <person name="Pursley I."/>
            <person name="Horton D.L."/>
            <person name="Alikhan N.F."/>
            <person name="Baker D."/>
            <person name="Gharbi K."/>
            <person name="Hall N."/>
            <person name="Watson M."/>
            <person name="Adriaenssens E.M."/>
            <person name="Foster-Nyarko E."/>
            <person name="Jarju S."/>
            <person name="Secka A."/>
            <person name="Antonio M."/>
            <person name="Oren A."/>
            <person name="Chaudhuri R.R."/>
            <person name="La Ragione R."/>
            <person name="Hildebrand F."/>
            <person name="Pallen M.J."/>
        </authorList>
    </citation>
    <scope>NUCLEOTIDE SEQUENCE</scope>
    <source>
        <strain evidence="9">F6-4510</strain>
    </source>
</reference>
<dbReference type="InterPro" id="IPR012675">
    <property type="entry name" value="Beta-grasp_dom_sf"/>
</dbReference>
<keyword evidence="5" id="KW-0175">Coiled coil</keyword>
<dbReference type="InterPro" id="IPR012676">
    <property type="entry name" value="TGS-like"/>
</dbReference>
<dbReference type="SUPFAM" id="SSF81271">
    <property type="entry name" value="TGS-like"/>
    <property type="match status" value="1"/>
</dbReference>
<proteinExistence type="inferred from homology"/>
<feature type="coiled-coil region" evidence="5">
    <location>
        <begin position="550"/>
        <end position="577"/>
    </location>
</feature>
<dbReference type="PANTHER" id="PTHR21262:SF31">
    <property type="entry name" value="GTP PYROPHOSPHOKINASE"/>
    <property type="match status" value="1"/>
</dbReference>
<comment type="similarity">
    <text evidence="4">Belongs to the relA/spoT family.</text>
</comment>
<comment type="caution">
    <text evidence="9">The sequence shown here is derived from an EMBL/GenBank/DDBJ whole genome shotgun (WGS) entry which is preliminary data.</text>
</comment>
<dbReference type="CDD" id="cd00077">
    <property type="entry name" value="HDc"/>
    <property type="match status" value="1"/>
</dbReference>
<dbReference type="NCBIfam" id="TIGR00691">
    <property type="entry name" value="spoT_relA"/>
    <property type="match status" value="1"/>
</dbReference>
<evidence type="ECO:0000256" key="4">
    <source>
        <dbReference type="RuleBase" id="RU003847"/>
    </source>
</evidence>
<dbReference type="FunFam" id="3.30.460.10:FF:000001">
    <property type="entry name" value="GTP pyrophosphokinase RelA"/>
    <property type="match status" value="1"/>
</dbReference>
<evidence type="ECO:0000256" key="3">
    <source>
        <dbReference type="ARBA" id="ARBA00048244"/>
    </source>
</evidence>
<dbReference type="Pfam" id="PF13291">
    <property type="entry name" value="ACT_4"/>
    <property type="match status" value="1"/>
</dbReference>
<feature type="domain" description="ACT" evidence="6">
    <location>
        <begin position="667"/>
        <end position="741"/>
    </location>
</feature>
<evidence type="ECO:0000259" key="6">
    <source>
        <dbReference type="PROSITE" id="PS51671"/>
    </source>
</evidence>
<dbReference type="CDD" id="cd05399">
    <property type="entry name" value="NT_Rel-Spo_like"/>
    <property type="match status" value="1"/>
</dbReference>
<evidence type="ECO:0000259" key="7">
    <source>
        <dbReference type="PROSITE" id="PS51831"/>
    </source>
</evidence>
<dbReference type="AlphaFoldDB" id="A0A9D9DTV0"/>
<dbReference type="Pfam" id="PF02824">
    <property type="entry name" value="TGS"/>
    <property type="match status" value="1"/>
</dbReference>
<dbReference type="PROSITE" id="PS51880">
    <property type="entry name" value="TGS"/>
    <property type="match status" value="1"/>
</dbReference>
<dbReference type="EMBL" id="JADIMX010000034">
    <property type="protein sequence ID" value="MBO8434042.1"/>
    <property type="molecule type" value="Genomic_DNA"/>
</dbReference>
<evidence type="ECO:0000313" key="10">
    <source>
        <dbReference type="Proteomes" id="UP000823611"/>
    </source>
</evidence>
<dbReference type="SMART" id="SM00954">
    <property type="entry name" value="RelA_SpoT"/>
    <property type="match status" value="1"/>
</dbReference>
<dbReference type="SMART" id="SM00471">
    <property type="entry name" value="HDc"/>
    <property type="match status" value="1"/>
</dbReference>
<evidence type="ECO:0000259" key="8">
    <source>
        <dbReference type="PROSITE" id="PS51880"/>
    </source>
</evidence>
<dbReference type="InterPro" id="IPR006674">
    <property type="entry name" value="HD_domain"/>
</dbReference>
<dbReference type="InterPro" id="IPR004095">
    <property type="entry name" value="TGS"/>
</dbReference>
<dbReference type="InterPro" id="IPR002912">
    <property type="entry name" value="ACT_dom"/>
</dbReference>
<dbReference type="FunFam" id="3.10.20.30:FF:000002">
    <property type="entry name" value="GTP pyrophosphokinase (RelA/SpoT)"/>
    <property type="match status" value="1"/>
</dbReference>
<dbReference type="CDD" id="cd01668">
    <property type="entry name" value="TGS_RSH"/>
    <property type="match status" value="1"/>
</dbReference>
<dbReference type="InterPro" id="IPR043519">
    <property type="entry name" value="NT_sf"/>
</dbReference>
<evidence type="ECO:0000256" key="2">
    <source>
        <dbReference type="ARBA" id="ARBA00013251"/>
    </source>
</evidence>
<dbReference type="Gene3D" id="3.30.70.260">
    <property type="match status" value="1"/>
</dbReference>
<dbReference type="SUPFAM" id="SSF109604">
    <property type="entry name" value="HD-domain/PDEase-like"/>
    <property type="match status" value="1"/>
</dbReference>
<dbReference type="Pfam" id="PF04607">
    <property type="entry name" value="RelA_SpoT"/>
    <property type="match status" value="1"/>
</dbReference>
<dbReference type="EC" id="2.7.6.5" evidence="2"/>
<dbReference type="SUPFAM" id="SSF81301">
    <property type="entry name" value="Nucleotidyltransferase"/>
    <property type="match status" value="1"/>
</dbReference>
<dbReference type="InterPro" id="IPR045865">
    <property type="entry name" value="ACT-like_dom_sf"/>
</dbReference>
<dbReference type="Pfam" id="PF19296">
    <property type="entry name" value="RelA_AH_RIS"/>
    <property type="match status" value="1"/>
</dbReference>
<dbReference type="Proteomes" id="UP000823611">
    <property type="component" value="Unassembled WGS sequence"/>
</dbReference>